<keyword evidence="1" id="KW-1133">Transmembrane helix</keyword>
<sequence>MKFRDIWELAKTRAKDSLYTLVIIEVIIIMIVMGLQTWKIGLVMLFPFLAPALLIQISKQLLMFIFWTGNIFACMMTAMGVEANVEYIFYVFQNKSKGILWLLLRKVLMMHGNYLRLITFWLFFIPRLFIGLLFLGVGVLVVAPWVQVSLATFYMELKQQEKIRIRSKTEDDIRQGST</sequence>
<evidence type="ECO:0000256" key="1">
    <source>
        <dbReference type="SAM" id="Phobius"/>
    </source>
</evidence>
<reference evidence="2 3" key="1">
    <citation type="submission" date="2020-08" db="EMBL/GenBank/DDBJ databases">
        <title>Genome public.</title>
        <authorList>
            <person name="Liu C."/>
            <person name="Sun Q."/>
        </authorList>
    </citation>
    <scope>NUCLEOTIDE SEQUENCE [LARGE SCALE GENOMIC DNA]</scope>
    <source>
        <strain evidence="2 3">NSJ-7</strain>
    </source>
</reference>
<feature type="transmembrane region" description="Helical" evidence="1">
    <location>
        <begin position="130"/>
        <end position="154"/>
    </location>
</feature>
<name>A0ABR7FT82_9FIRM</name>
<proteinExistence type="predicted"/>
<organism evidence="2 3">
    <name type="scientific">Anaerostipes hominis</name>
    <name type="common">ex Liu et al. 2021</name>
    <dbReference type="NCBI Taxonomy" id="2763018"/>
    <lineage>
        <taxon>Bacteria</taxon>
        <taxon>Bacillati</taxon>
        <taxon>Bacillota</taxon>
        <taxon>Clostridia</taxon>
        <taxon>Lachnospirales</taxon>
        <taxon>Lachnospiraceae</taxon>
        <taxon>Anaerostipes</taxon>
    </lineage>
</organism>
<feature type="transmembrane region" description="Helical" evidence="1">
    <location>
        <begin position="102"/>
        <end position="124"/>
    </location>
</feature>
<feature type="transmembrane region" description="Helical" evidence="1">
    <location>
        <begin position="61"/>
        <end position="81"/>
    </location>
</feature>
<dbReference type="RefSeq" id="WP_024728626.1">
    <property type="nucleotide sequence ID" value="NZ_JACOOS010000016.1"/>
</dbReference>
<evidence type="ECO:0000313" key="3">
    <source>
        <dbReference type="Proteomes" id="UP000635828"/>
    </source>
</evidence>
<accession>A0ABR7FT82</accession>
<gene>
    <name evidence="2" type="ORF">H8S22_12590</name>
</gene>
<protein>
    <recommendedName>
        <fullName evidence="4">DUF975 family protein</fullName>
    </recommendedName>
</protein>
<dbReference type="Proteomes" id="UP000635828">
    <property type="component" value="Unassembled WGS sequence"/>
</dbReference>
<evidence type="ECO:0008006" key="4">
    <source>
        <dbReference type="Google" id="ProtNLM"/>
    </source>
</evidence>
<keyword evidence="1" id="KW-0472">Membrane</keyword>
<keyword evidence="1" id="KW-0812">Transmembrane</keyword>
<feature type="transmembrane region" description="Helical" evidence="1">
    <location>
        <begin position="21"/>
        <end position="49"/>
    </location>
</feature>
<dbReference type="EMBL" id="JACOOS010000016">
    <property type="protein sequence ID" value="MBC5678407.1"/>
    <property type="molecule type" value="Genomic_DNA"/>
</dbReference>
<evidence type="ECO:0000313" key="2">
    <source>
        <dbReference type="EMBL" id="MBC5678407.1"/>
    </source>
</evidence>
<keyword evidence="3" id="KW-1185">Reference proteome</keyword>
<comment type="caution">
    <text evidence="2">The sequence shown here is derived from an EMBL/GenBank/DDBJ whole genome shotgun (WGS) entry which is preliminary data.</text>
</comment>